<proteinExistence type="predicted"/>
<reference evidence="2 3" key="1">
    <citation type="submission" date="2016-02" db="EMBL/GenBank/DDBJ databases">
        <title>Genome analysis of coral dinoflagellate symbionts highlights evolutionary adaptations to a symbiotic lifestyle.</title>
        <authorList>
            <person name="Aranda M."/>
            <person name="Li Y."/>
            <person name="Liew Y.J."/>
            <person name="Baumgarten S."/>
            <person name="Simakov O."/>
            <person name="Wilson M."/>
            <person name="Piel J."/>
            <person name="Ashoor H."/>
            <person name="Bougouffa S."/>
            <person name="Bajic V.B."/>
            <person name="Ryu T."/>
            <person name="Ravasi T."/>
            <person name="Bayer T."/>
            <person name="Micklem G."/>
            <person name="Kim H."/>
            <person name="Bhak J."/>
            <person name="Lajeunesse T.C."/>
            <person name="Voolstra C.R."/>
        </authorList>
    </citation>
    <scope>NUCLEOTIDE SEQUENCE [LARGE SCALE GENOMIC DNA]</scope>
    <source>
        <strain evidence="2 3">CCMP2467</strain>
    </source>
</reference>
<sequence>MVPPLLSTEMTSVHPSPRHPRPVHRPFGCAVSMNPFSRTCKIQTSLRDHLRITAQRRAKLNQARERRAAKPLAIPVSCFLAGGVVPKGLRATTEISRKNPYLRNFFQGFLDKPDVEQAEASRSVGSPPPAACAAALRVPGLQAQSSHTGPGQLLNDSSGYGTGSLSSDFLPEAVKGDADATDMSIGRRH</sequence>
<evidence type="ECO:0000313" key="2">
    <source>
        <dbReference type="EMBL" id="OLP92880.1"/>
    </source>
</evidence>
<organism evidence="2 3">
    <name type="scientific">Symbiodinium microadriaticum</name>
    <name type="common">Dinoflagellate</name>
    <name type="synonym">Zooxanthella microadriatica</name>
    <dbReference type="NCBI Taxonomy" id="2951"/>
    <lineage>
        <taxon>Eukaryota</taxon>
        <taxon>Sar</taxon>
        <taxon>Alveolata</taxon>
        <taxon>Dinophyceae</taxon>
        <taxon>Suessiales</taxon>
        <taxon>Symbiodiniaceae</taxon>
        <taxon>Symbiodinium</taxon>
    </lineage>
</organism>
<dbReference type="OrthoDB" id="439153at2759"/>
<name>A0A1Q9DCT8_SYMMI</name>
<keyword evidence="3" id="KW-1185">Reference proteome</keyword>
<evidence type="ECO:0000256" key="1">
    <source>
        <dbReference type="SAM" id="MobiDB-lite"/>
    </source>
</evidence>
<protein>
    <submittedName>
        <fullName evidence="2">Uncharacterized protein</fullName>
    </submittedName>
</protein>
<gene>
    <name evidence="2" type="ORF">AK812_SmicGene25263</name>
</gene>
<dbReference type="Proteomes" id="UP000186817">
    <property type="component" value="Unassembled WGS sequence"/>
</dbReference>
<comment type="caution">
    <text evidence="2">The sequence shown here is derived from an EMBL/GenBank/DDBJ whole genome shotgun (WGS) entry which is preliminary data.</text>
</comment>
<dbReference type="EMBL" id="LSRX01000604">
    <property type="protein sequence ID" value="OLP92880.1"/>
    <property type="molecule type" value="Genomic_DNA"/>
</dbReference>
<accession>A0A1Q9DCT8</accession>
<evidence type="ECO:0000313" key="3">
    <source>
        <dbReference type="Proteomes" id="UP000186817"/>
    </source>
</evidence>
<feature type="region of interest" description="Disordered" evidence="1">
    <location>
        <begin position="1"/>
        <end position="22"/>
    </location>
</feature>
<dbReference type="AlphaFoldDB" id="A0A1Q9DCT8"/>